<accession>A0A2R6NJR8</accession>
<dbReference type="STRING" id="98765.A0A2R6NJR8"/>
<feature type="domain" description="Methyltransferase" evidence="1">
    <location>
        <begin position="108"/>
        <end position="304"/>
    </location>
</feature>
<evidence type="ECO:0000259" key="1">
    <source>
        <dbReference type="Pfam" id="PF13383"/>
    </source>
</evidence>
<protein>
    <recommendedName>
        <fullName evidence="1">Methyltransferase domain-containing protein</fullName>
    </recommendedName>
</protein>
<sequence length="333" mass="37961">MAAINLSFLNRNPRYVLLVLFVLVLSTFLLLPGPFHPSYDSLPDFHDYLPSKFRNGMGGMALEDFVRREELRYAEVLRGRKELIRQNGPEPKKVESFPGGSIFYTLWDFFIPAFNCPHRVDRLGALGDGGKWICGVDRLAMKHDPCVVYSFGVNHDSSFEAAFLTRAPNCQIWGYDFSVSSWGPEITENPALAPLCHFNAYALGAEDKPHDSPPTYTIDTLMKMNGHKFIDILKIDIEGGEFETLAQFVEPYLRPDGPGLPIGQLEIEIHAWANNGDFEKFLTWWENLERGGLRPFWTEPNIIYVSHLRTRPDLAEYSFINVKERHALIADGY</sequence>
<dbReference type="OrthoDB" id="10006218at2759"/>
<dbReference type="Pfam" id="PF13383">
    <property type="entry name" value="Methyltransf_22"/>
    <property type="match status" value="1"/>
</dbReference>
<gene>
    <name evidence="2" type="ORF">PHLCEN_2v11504</name>
</gene>
<keyword evidence="3" id="KW-1185">Reference proteome</keyword>
<dbReference type="Proteomes" id="UP000186601">
    <property type="component" value="Unassembled WGS sequence"/>
</dbReference>
<evidence type="ECO:0000313" key="3">
    <source>
        <dbReference type="Proteomes" id="UP000186601"/>
    </source>
</evidence>
<organism evidence="2 3">
    <name type="scientific">Hermanssonia centrifuga</name>
    <dbReference type="NCBI Taxonomy" id="98765"/>
    <lineage>
        <taxon>Eukaryota</taxon>
        <taxon>Fungi</taxon>
        <taxon>Dikarya</taxon>
        <taxon>Basidiomycota</taxon>
        <taxon>Agaricomycotina</taxon>
        <taxon>Agaricomycetes</taxon>
        <taxon>Polyporales</taxon>
        <taxon>Meruliaceae</taxon>
        <taxon>Hermanssonia</taxon>
    </lineage>
</organism>
<dbReference type="PANTHER" id="PTHR32026">
    <property type="entry name" value="METHYLTRANSFERASE-LIKE PROTEIN 24"/>
    <property type="match status" value="1"/>
</dbReference>
<reference evidence="2 3" key="1">
    <citation type="submission" date="2018-02" db="EMBL/GenBank/DDBJ databases">
        <title>Genome sequence of the basidiomycete white-rot fungus Phlebia centrifuga.</title>
        <authorList>
            <person name="Granchi Z."/>
            <person name="Peng M."/>
            <person name="de Vries R.P."/>
            <person name="Hilden K."/>
            <person name="Makela M.R."/>
            <person name="Grigoriev I."/>
            <person name="Riley R."/>
        </authorList>
    </citation>
    <scope>NUCLEOTIDE SEQUENCE [LARGE SCALE GENOMIC DNA]</scope>
    <source>
        <strain evidence="2 3">FBCC195</strain>
    </source>
</reference>
<dbReference type="PANTHER" id="PTHR32026:SF10">
    <property type="entry name" value="METHYLTRANSFERASE-LIKE PROTEIN 24-RELATED"/>
    <property type="match status" value="1"/>
</dbReference>
<dbReference type="AlphaFoldDB" id="A0A2R6NJR8"/>
<evidence type="ECO:0000313" key="2">
    <source>
        <dbReference type="EMBL" id="PSR72620.1"/>
    </source>
</evidence>
<comment type="caution">
    <text evidence="2">The sequence shown here is derived from an EMBL/GenBank/DDBJ whole genome shotgun (WGS) entry which is preliminary data.</text>
</comment>
<dbReference type="InterPro" id="IPR025714">
    <property type="entry name" value="Methyltranfer_dom"/>
</dbReference>
<name>A0A2R6NJR8_9APHY</name>
<dbReference type="EMBL" id="MLYV02001151">
    <property type="protein sequence ID" value="PSR72620.1"/>
    <property type="molecule type" value="Genomic_DNA"/>
</dbReference>
<dbReference type="InterPro" id="IPR026913">
    <property type="entry name" value="METTL24"/>
</dbReference>
<proteinExistence type="predicted"/>